<keyword evidence="3" id="KW-1185">Reference proteome</keyword>
<sequence length="415" mass="45968">MGSFSNLRSFFSSHLHILSTKDSFPSLHAHDQFQQQQQQQSPVQSKARLQEEEDYPRFYSIFSELTALERQREQAKHQFPCEERHSFNPHYQHNLVSTSPPSLTSSPTNSSPSSTSSHSSLSRASGARSFGYRSGSYYGQQHHQSSQQSLHQQPYRHHNSYYNSHGYYNGLHSHGANHSSYNYSGNNNGGNYSYHRQYNRRLNQATRSQQQYEYFEDAVMIHQNGSTSSLSSSSLAASSSSLAVSTSQSRQRSVSRATVTFSPTTEVYPYGTIGRRASSHSSLNGSAMPSISESSRISPAMDRRRRLSGAYSEADATSGNNAHAATSTSSSCSTFGSDLPSVTVTAATTQGSTTGGSRDSDSKKRMTAHESLKRIAQVAAHEDGWCSQKAGQYSRQYAETRSRGIVADGRRNRRL</sequence>
<feature type="region of interest" description="Disordered" evidence="1">
    <location>
        <begin position="91"/>
        <end position="163"/>
    </location>
</feature>
<evidence type="ECO:0000313" key="2">
    <source>
        <dbReference type="EMBL" id="GJJ70391.1"/>
    </source>
</evidence>
<feature type="region of interest" description="Disordered" evidence="1">
    <location>
        <begin position="30"/>
        <end position="50"/>
    </location>
</feature>
<dbReference type="EMBL" id="BQFW01000004">
    <property type="protein sequence ID" value="GJJ70391.1"/>
    <property type="molecule type" value="Genomic_DNA"/>
</dbReference>
<proteinExistence type="predicted"/>
<dbReference type="AlphaFoldDB" id="A0A9P3LTR9"/>
<evidence type="ECO:0000256" key="1">
    <source>
        <dbReference type="SAM" id="MobiDB-lite"/>
    </source>
</evidence>
<feature type="compositionally biased region" description="Polar residues" evidence="1">
    <location>
        <begin position="389"/>
        <end position="399"/>
    </location>
</feature>
<dbReference type="OrthoDB" id="2447368at2759"/>
<feature type="compositionally biased region" description="Low complexity" evidence="1">
    <location>
        <begin position="97"/>
        <end position="122"/>
    </location>
</feature>
<reference evidence="2" key="2">
    <citation type="journal article" date="2022" name="Microbiol. Resour. Announc.">
        <title>Whole-Genome Sequence of Entomortierella parvispora E1425, a Mucoromycotan Fungus Associated with Burkholderiaceae-Related Endosymbiotic Bacteria.</title>
        <authorList>
            <person name="Herlambang A."/>
            <person name="Guo Y."/>
            <person name="Takashima Y."/>
            <person name="Narisawa K."/>
            <person name="Ohta H."/>
            <person name="Nishizawa T."/>
        </authorList>
    </citation>
    <scope>NUCLEOTIDE SEQUENCE</scope>
    <source>
        <strain evidence="2">E1425</strain>
    </source>
</reference>
<feature type="compositionally biased region" description="Basic and acidic residues" evidence="1">
    <location>
        <begin position="358"/>
        <end position="373"/>
    </location>
</feature>
<feature type="region of interest" description="Disordered" evidence="1">
    <location>
        <begin position="277"/>
        <end position="374"/>
    </location>
</feature>
<name>A0A9P3LTR9_9FUNG</name>
<feature type="compositionally biased region" description="Polar residues" evidence="1">
    <location>
        <begin position="279"/>
        <end position="297"/>
    </location>
</feature>
<dbReference type="Proteomes" id="UP000827284">
    <property type="component" value="Unassembled WGS sequence"/>
</dbReference>
<evidence type="ECO:0000313" key="3">
    <source>
        <dbReference type="Proteomes" id="UP000827284"/>
    </source>
</evidence>
<reference evidence="2" key="1">
    <citation type="submission" date="2021-11" db="EMBL/GenBank/DDBJ databases">
        <authorList>
            <person name="Herlambang A."/>
            <person name="Guo Y."/>
            <person name="Takashima Y."/>
            <person name="Nishizawa T."/>
        </authorList>
    </citation>
    <scope>NUCLEOTIDE SEQUENCE</scope>
    <source>
        <strain evidence="2">E1425</strain>
    </source>
</reference>
<organism evidence="2 3">
    <name type="scientific">Entomortierella parvispora</name>
    <dbReference type="NCBI Taxonomy" id="205924"/>
    <lineage>
        <taxon>Eukaryota</taxon>
        <taxon>Fungi</taxon>
        <taxon>Fungi incertae sedis</taxon>
        <taxon>Mucoromycota</taxon>
        <taxon>Mortierellomycotina</taxon>
        <taxon>Mortierellomycetes</taxon>
        <taxon>Mortierellales</taxon>
        <taxon>Mortierellaceae</taxon>
        <taxon>Entomortierella</taxon>
    </lineage>
</organism>
<accession>A0A9P3LTR9</accession>
<comment type="caution">
    <text evidence="2">The sequence shown here is derived from an EMBL/GenBank/DDBJ whole genome shotgun (WGS) entry which is preliminary data.</text>
</comment>
<gene>
    <name evidence="2" type="ORF">EMPS_02740</name>
</gene>
<protein>
    <submittedName>
        <fullName evidence="2">Uncharacterized protein</fullName>
    </submittedName>
</protein>
<feature type="region of interest" description="Disordered" evidence="1">
    <location>
        <begin position="388"/>
        <end position="415"/>
    </location>
</feature>
<feature type="compositionally biased region" description="Low complexity" evidence="1">
    <location>
        <begin position="316"/>
        <end position="357"/>
    </location>
</feature>
<feature type="compositionally biased region" description="Low complexity" evidence="1">
    <location>
        <begin position="140"/>
        <end position="153"/>
    </location>
</feature>